<comment type="caution">
    <text evidence="2">The sequence shown here is derived from an EMBL/GenBank/DDBJ whole genome shotgun (WGS) entry which is preliminary data.</text>
</comment>
<evidence type="ECO:0000256" key="1">
    <source>
        <dbReference type="SAM" id="MobiDB-lite"/>
    </source>
</evidence>
<feature type="region of interest" description="Disordered" evidence="1">
    <location>
        <begin position="28"/>
        <end position="100"/>
    </location>
</feature>
<gene>
    <name evidence="2" type="ORF">GRF29_1536g408651</name>
</gene>
<accession>A0AAN6LN98</accession>
<dbReference type="Proteomes" id="UP001280581">
    <property type="component" value="Unassembled WGS sequence"/>
</dbReference>
<organism evidence="2 3">
    <name type="scientific">Pseudopithomyces chartarum</name>
    <dbReference type="NCBI Taxonomy" id="1892770"/>
    <lineage>
        <taxon>Eukaryota</taxon>
        <taxon>Fungi</taxon>
        <taxon>Dikarya</taxon>
        <taxon>Ascomycota</taxon>
        <taxon>Pezizomycotina</taxon>
        <taxon>Dothideomycetes</taxon>
        <taxon>Pleosporomycetidae</taxon>
        <taxon>Pleosporales</taxon>
        <taxon>Massarineae</taxon>
        <taxon>Didymosphaeriaceae</taxon>
        <taxon>Pseudopithomyces</taxon>
    </lineage>
</organism>
<feature type="region of interest" description="Disordered" evidence="1">
    <location>
        <begin position="269"/>
        <end position="288"/>
    </location>
</feature>
<evidence type="ECO:0000313" key="3">
    <source>
        <dbReference type="Proteomes" id="UP001280581"/>
    </source>
</evidence>
<keyword evidence="3" id="KW-1185">Reference proteome</keyword>
<feature type="compositionally biased region" description="Polar residues" evidence="1">
    <location>
        <begin position="198"/>
        <end position="214"/>
    </location>
</feature>
<dbReference type="AlphaFoldDB" id="A0AAN6LN98"/>
<dbReference type="PANTHER" id="PTHR35392:SF1">
    <property type="entry name" value="ZN(II)2CYS6 TRANSCRIPTION FACTOR (EUROFUNG)"/>
    <property type="match status" value="1"/>
</dbReference>
<reference evidence="2 3" key="1">
    <citation type="submission" date="2021-02" db="EMBL/GenBank/DDBJ databases">
        <title>Genome assembly of Pseudopithomyces chartarum.</title>
        <authorList>
            <person name="Jauregui R."/>
            <person name="Singh J."/>
            <person name="Voisey C."/>
        </authorList>
    </citation>
    <scope>NUCLEOTIDE SEQUENCE [LARGE SCALE GENOMIC DNA]</scope>
    <source>
        <strain evidence="2 3">AGR01</strain>
    </source>
</reference>
<dbReference type="InterPro" id="IPR052973">
    <property type="entry name" value="Fungal_sec-metab_reg_TF"/>
</dbReference>
<feature type="compositionally biased region" description="Polar residues" evidence="1">
    <location>
        <begin position="85"/>
        <end position="95"/>
    </location>
</feature>
<dbReference type="EMBL" id="WVTA01000021">
    <property type="protein sequence ID" value="KAK3197045.1"/>
    <property type="molecule type" value="Genomic_DNA"/>
</dbReference>
<protein>
    <submittedName>
        <fullName evidence="2">Uncharacterized protein</fullName>
    </submittedName>
</protein>
<proteinExistence type="predicted"/>
<sequence>MDTHYYSTYWPQHQPMAPEASVFPDVFSYDQQHAPQRSKTPTSLVNHPGLSPRGPLSTPPMSRDASRGPDPPPTQYPEQLVYDGSASNSPTSVRTPDNDTFEDLMLDSHSIRDFYQGNGSMMTSHVSQGPVTAVDNAGIFISEQAITEAVHASLASHPQYFQAQQYDIHSQSQQSDVYPHQNYDFTNQPYANHAAPWNSEQPPRNPNVPRSSISFFDPATDPTDYTPFVPRDVNFWAVQNTDPAFLLSPNEPVSPQDFFPVVTPGLIQQQRSGRQPSHSQGHVHSQTFVSDSSPVAVRFHEASPAPDSHNFVTYPAAGNHAVVTQRHISPIATSIELPVGRTIQSPASPLVSASSPGGSEGMFSSYQHSDTGLDHHDSQAHQSFTKIIPPPSPVEGAFSPSRTLLDSSTGVSPDPEGQSARRQVGPIRTTGRPGGRALGTHLEPKVAKAAHDMRKIVACWHCVLQRDKCGPGDTCERCVKRAQRPNADCGLGCSRIKLIELSEFFLPTLVMQIHEDGHLTHFVSQFIHQWGNQEINIYLTCEQRTMPRMQVKVYEFQPRGEELLVQLQYQTDPATQERYTLRKRSPALGMVHINHNEEKKYDKYLNDIVDNHLDAFGDICWAEDNNDFSPRLFKLLTRVKPKNDDEAKLFREVFRLIVCTYIMSHTITIAEETKTETLSKMHSYTDPSAYVQNYTSPRMTARQLKYFFARLQRSTLALVLNKLQQIFKSSKGCDKWLAAFVAVVGMAMAHEDQQKTIHQVMATRAATEGFDARDAQAQADIANRDVDQRMNFVSQIFRWKYNRKCNPLRDCDQDWEKEVGFGDESSVTFVRSVAQLVKENIDYLQQQQGVSVSASNQGKYTARLVAPFLLSFWLPQ</sequence>
<feature type="compositionally biased region" description="Polar residues" evidence="1">
    <location>
        <begin position="29"/>
        <end position="45"/>
    </location>
</feature>
<name>A0AAN6LN98_9PLEO</name>
<feature type="region of interest" description="Disordered" evidence="1">
    <location>
        <begin position="387"/>
        <end position="439"/>
    </location>
</feature>
<dbReference type="PANTHER" id="PTHR35392">
    <property type="entry name" value="ZN(II)2CYS6 TRANSCRIPTION FACTOR (EUROFUNG)-RELATED-RELATED"/>
    <property type="match status" value="1"/>
</dbReference>
<feature type="region of interest" description="Disordered" evidence="1">
    <location>
        <begin position="171"/>
        <end position="219"/>
    </location>
</feature>
<evidence type="ECO:0000313" key="2">
    <source>
        <dbReference type="EMBL" id="KAK3197045.1"/>
    </source>
</evidence>
<feature type="compositionally biased region" description="Polar residues" evidence="1">
    <location>
        <begin position="400"/>
        <end position="411"/>
    </location>
</feature>